<evidence type="ECO:0000256" key="1">
    <source>
        <dbReference type="SAM" id="Coils"/>
    </source>
</evidence>
<dbReference type="Proteomes" id="UP001190700">
    <property type="component" value="Unassembled WGS sequence"/>
</dbReference>
<keyword evidence="3" id="KW-1185">Reference proteome</keyword>
<evidence type="ECO:0000313" key="3">
    <source>
        <dbReference type="Proteomes" id="UP001190700"/>
    </source>
</evidence>
<evidence type="ECO:0000313" key="2">
    <source>
        <dbReference type="EMBL" id="KAK3250298.1"/>
    </source>
</evidence>
<accession>A0AAE0F3D4</accession>
<sequence>MYDTFMENLDNTCTKNFKKILETHENTFHHHIEEKLKELENDNAKLQEKVADISKNLKDTFITKKEAEKEYGKQKDVRDAVEYCIACTCAFEDASVNLMTDAAIKLVPNMYLNLSRRHAKAVQAYNKLHERTLVLIDDDNLGLLEGLHFEASGVGNADTRARTLHELVVSRPPGFAIGAVDAIPTWMREARRADDEPVCGYLAVILKGKLKVFRVPHSVMRTIGVF</sequence>
<comment type="caution">
    <text evidence="2">The sequence shown here is derived from an EMBL/GenBank/DDBJ whole genome shotgun (WGS) entry which is preliminary data.</text>
</comment>
<reference evidence="2 3" key="1">
    <citation type="journal article" date="2015" name="Genome Biol. Evol.">
        <title>Comparative Genomics of a Bacterivorous Green Alga Reveals Evolutionary Causalities and Consequences of Phago-Mixotrophic Mode of Nutrition.</title>
        <authorList>
            <person name="Burns J.A."/>
            <person name="Paasch A."/>
            <person name="Narechania A."/>
            <person name="Kim E."/>
        </authorList>
    </citation>
    <scope>NUCLEOTIDE SEQUENCE [LARGE SCALE GENOMIC DNA]</scope>
    <source>
        <strain evidence="2 3">PLY_AMNH</strain>
    </source>
</reference>
<keyword evidence="1" id="KW-0175">Coiled coil</keyword>
<proteinExistence type="predicted"/>
<feature type="coiled-coil region" evidence="1">
    <location>
        <begin position="29"/>
        <end position="56"/>
    </location>
</feature>
<gene>
    <name evidence="2" type="ORF">CYMTET_40348</name>
</gene>
<dbReference type="EMBL" id="LGRX02026811">
    <property type="protein sequence ID" value="KAK3250298.1"/>
    <property type="molecule type" value="Genomic_DNA"/>
</dbReference>
<organism evidence="2 3">
    <name type="scientific">Cymbomonas tetramitiformis</name>
    <dbReference type="NCBI Taxonomy" id="36881"/>
    <lineage>
        <taxon>Eukaryota</taxon>
        <taxon>Viridiplantae</taxon>
        <taxon>Chlorophyta</taxon>
        <taxon>Pyramimonadophyceae</taxon>
        <taxon>Pyramimonadales</taxon>
        <taxon>Pyramimonadaceae</taxon>
        <taxon>Cymbomonas</taxon>
    </lineage>
</organism>
<protein>
    <submittedName>
        <fullName evidence="2">Uncharacterized protein</fullName>
    </submittedName>
</protein>
<dbReference type="AlphaFoldDB" id="A0AAE0F3D4"/>
<name>A0AAE0F3D4_9CHLO</name>